<sequence length="326" mass="37531">MATFHSLLSLSCFASLVTVAFFANSDPAMVRSGRMKKAFANALQKEAKQLCGLPTSSLPMNSNDELGPFDGRNYDRDKEDEIKGMDFPLDLWLTLSAYIRPEDVNNFALICKDAWIVTCTTAFWTRMYRRYYHMGTTLPLRLKLEPIKHSRYLKAGVVRSLFHLYEPFRRRALDASTLPDGMLASLHNAKCLLSWYTTTISKNQDKMWEFNFKFKMQCLRRKSSSQRCLPTLPVQYREVNKNPEQDCCVLRLTTPSYSFMPAIMGMTLLSLSISSDMRHEHAKLLFQDAPVQPGRRVRSAPVSLVVLDPVLSVRVLHWWHPQYPCL</sequence>
<dbReference type="InterPro" id="IPR026509">
    <property type="entry name" value="TMEM183"/>
</dbReference>
<dbReference type="OMA" id="RFKSKCC"/>
<dbReference type="Proteomes" id="UP000694388">
    <property type="component" value="Unplaced"/>
</dbReference>
<name>A0A8C4PWZ5_EPTBU</name>
<reference evidence="2" key="2">
    <citation type="submission" date="2025-09" db="UniProtKB">
        <authorList>
            <consortium name="Ensembl"/>
        </authorList>
    </citation>
    <scope>IDENTIFICATION</scope>
</reference>
<protein>
    <submittedName>
        <fullName evidence="2">Transmembrane protein 183A</fullName>
    </submittedName>
</protein>
<evidence type="ECO:0000313" key="2">
    <source>
        <dbReference type="Ensembl" id="ENSEBUP00000001790.1"/>
    </source>
</evidence>
<dbReference type="PANTHER" id="PTHR20988">
    <property type="entry name" value="TRANSMEMBRANE PROTEIN 183A-RELATED"/>
    <property type="match status" value="1"/>
</dbReference>
<dbReference type="GO" id="GO:0019005">
    <property type="term" value="C:SCF ubiquitin ligase complex"/>
    <property type="evidence" value="ECO:0007669"/>
    <property type="project" value="TreeGrafter"/>
</dbReference>
<dbReference type="GO" id="GO:0031647">
    <property type="term" value="P:regulation of protein stability"/>
    <property type="evidence" value="ECO:0007669"/>
    <property type="project" value="TreeGrafter"/>
</dbReference>
<feature type="chain" id="PRO_5034336394" evidence="1">
    <location>
        <begin position="23"/>
        <end position="326"/>
    </location>
</feature>
<reference evidence="2" key="1">
    <citation type="submission" date="2025-08" db="UniProtKB">
        <authorList>
            <consortium name="Ensembl"/>
        </authorList>
    </citation>
    <scope>IDENTIFICATION</scope>
</reference>
<keyword evidence="3" id="KW-1185">Reference proteome</keyword>
<keyword evidence="1" id="KW-0732">Signal</keyword>
<evidence type="ECO:0000256" key="1">
    <source>
        <dbReference type="SAM" id="SignalP"/>
    </source>
</evidence>
<organism evidence="2 3">
    <name type="scientific">Eptatretus burgeri</name>
    <name type="common">Inshore hagfish</name>
    <dbReference type="NCBI Taxonomy" id="7764"/>
    <lineage>
        <taxon>Eukaryota</taxon>
        <taxon>Metazoa</taxon>
        <taxon>Chordata</taxon>
        <taxon>Craniata</taxon>
        <taxon>Vertebrata</taxon>
        <taxon>Cyclostomata</taxon>
        <taxon>Myxini</taxon>
        <taxon>Myxiniformes</taxon>
        <taxon>Myxinidae</taxon>
        <taxon>Eptatretinae</taxon>
        <taxon>Eptatretus</taxon>
    </lineage>
</organism>
<feature type="signal peptide" evidence="1">
    <location>
        <begin position="1"/>
        <end position="22"/>
    </location>
</feature>
<accession>A0A8C4PWZ5</accession>
<proteinExistence type="predicted"/>
<dbReference type="Ensembl" id="ENSEBUT00000002125.1">
    <property type="protein sequence ID" value="ENSEBUP00000001790.1"/>
    <property type="gene ID" value="ENSEBUG00000001428.1"/>
</dbReference>
<evidence type="ECO:0000313" key="3">
    <source>
        <dbReference type="Proteomes" id="UP000694388"/>
    </source>
</evidence>
<dbReference type="GeneTree" id="ENSGT00390000009310"/>
<dbReference type="AlphaFoldDB" id="A0A8C4PWZ5"/>
<dbReference type="PANTHER" id="PTHR20988:SF2">
    <property type="entry name" value="TRANSMEMBRANE PROTEIN 183A-RELATED"/>
    <property type="match status" value="1"/>
</dbReference>